<evidence type="ECO:0008006" key="2">
    <source>
        <dbReference type="Google" id="ProtNLM"/>
    </source>
</evidence>
<organism evidence="1">
    <name type="scientific">bioreactor metagenome</name>
    <dbReference type="NCBI Taxonomy" id="1076179"/>
    <lineage>
        <taxon>unclassified sequences</taxon>
        <taxon>metagenomes</taxon>
        <taxon>ecological metagenomes</taxon>
    </lineage>
</organism>
<name>A0A644YA82_9ZZZZ</name>
<reference evidence="1" key="1">
    <citation type="submission" date="2019-08" db="EMBL/GenBank/DDBJ databases">
        <authorList>
            <person name="Kucharzyk K."/>
            <person name="Murdoch R.W."/>
            <person name="Higgins S."/>
            <person name="Loffler F."/>
        </authorList>
    </citation>
    <scope>NUCLEOTIDE SEQUENCE</scope>
</reference>
<sequence>MRKYSSRMRESKFKEIYLQYKASGCTKEEFCKSYGYTKSSFYYWLRKWGDGSDIKGNKKTSQLAPIMLIGNATNEVGQVCGSTEHTGRSSMELEIVHPTGLRIKMRGVIDMDVFKTLLSQF</sequence>
<dbReference type="AlphaFoldDB" id="A0A644YA82"/>
<proteinExistence type="predicted"/>
<protein>
    <recommendedName>
        <fullName evidence="2">Transposase</fullName>
    </recommendedName>
</protein>
<accession>A0A644YA82</accession>
<evidence type="ECO:0000313" key="1">
    <source>
        <dbReference type="EMBL" id="MPM24828.1"/>
    </source>
</evidence>
<dbReference type="NCBIfam" id="NF047593">
    <property type="entry name" value="IS66_ISAeme5_TnpA"/>
    <property type="match status" value="1"/>
</dbReference>
<dbReference type="EMBL" id="VSSQ01004350">
    <property type="protein sequence ID" value="MPM24828.1"/>
    <property type="molecule type" value="Genomic_DNA"/>
</dbReference>
<gene>
    <name evidence="1" type="ORF">SDC9_71314</name>
</gene>
<comment type="caution">
    <text evidence="1">The sequence shown here is derived from an EMBL/GenBank/DDBJ whole genome shotgun (WGS) entry which is preliminary data.</text>
</comment>